<protein>
    <submittedName>
        <fullName evidence="2">Uncharacterized protein</fullName>
    </submittedName>
</protein>
<feature type="transmembrane region" description="Helical" evidence="1">
    <location>
        <begin position="216"/>
        <end position="238"/>
    </location>
</feature>
<dbReference type="EMBL" id="CP114029">
    <property type="protein sequence ID" value="WAP70635.1"/>
    <property type="molecule type" value="Genomic_DNA"/>
</dbReference>
<proteinExistence type="predicted"/>
<accession>A0ABY7C5M3</accession>
<name>A0ABY7C5M3_9HYPH</name>
<dbReference type="RefSeq" id="WP_268883143.1">
    <property type="nucleotide sequence ID" value="NZ_CP114029.1"/>
</dbReference>
<evidence type="ECO:0000313" key="3">
    <source>
        <dbReference type="Proteomes" id="UP001164020"/>
    </source>
</evidence>
<gene>
    <name evidence="2" type="ORF">OH818_11800</name>
</gene>
<reference evidence="2" key="1">
    <citation type="submission" date="2022-12" db="EMBL/GenBank/DDBJ databases">
        <title>Jiella pelagia sp. nov., isolated from phosphonate enriched culture of Northwest Pacific surface seawater.</title>
        <authorList>
            <person name="Shin D.Y."/>
            <person name="Hwang C.Y."/>
        </authorList>
    </citation>
    <scope>NUCLEOTIDE SEQUENCE</scope>
    <source>
        <strain evidence="2">HL-NP1</strain>
    </source>
</reference>
<organism evidence="2 3">
    <name type="scientific">Jiella pelagia</name>
    <dbReference type="NCBI Taxonomy" id="2986949"/>
    <lineage>
        <taxon>Bacteria</taxon>
        <taxon>Pseudomonadati</taxon>
        <taxon>Pseudomonadota</taxon>
        <taxon>Alphaproteobacteria</taxon>
        <taxon>Hyphomicrobiales</taxon>
        <taxon>Aurantimonadaceae</taxon>
        <taxon>Jiella</taxon>
    </lineage>
</organism>
<feature type="transmembrane region" description="Helical" evidence="1">
    <location>
        <begin position="26"/>
        <end position="47"/>
    </location>
</feature>
<keyword evidence="3" id="KW-1185">Reference proteome</keyword>
<sequence length="245" mass="28273">MTAHNLKKFLGKISKNISAAIKESSFLYNFFGAVVAAIGFYNIYVAYTKTPLSRIMFETLSAYRMLSHGAFDAILFWMPIDVNPIVKDLSMIYIIIGGTISRLNAMGHLPSYEARGINLALNCLLFDKPLFLSIAGRKIEYSSFFSRNRFTKFYACMPNIVRRIIDIFLWPLLIRQIWNSRLIIRTNYFDGTFTTHATNMYPSDRMSIVLIANRRFIFLFQLIMIVLWIVIISLLNAYSLGIPQR</sequence>
<dbReference type="Proteomes" id="UP001164020">
    <property type="component" value="Chromosome"/>
</dbReference>
<evidence type="ECO:0000256" key="1">
    <source>
        <dbReference type="SAM" id="Phobius"/>
    </source>
</evidence>
<keyword evidence="1" id="KW-1133">Transmembrane helix</keyword>
<keyword evidence="1" id="KW-0812">Transmembrane</keyword>
<evidence type="ECO:0000313" key="2">
    <source>
        <dbReference type="EMBL" id="WAP70635.1"/>
    </source>
</evidence>
<keyword evidence="1" id="KW-0472">Membrane</keyword>